<dbReference type="InParanoid" id="T1IAK5"/>
<dbReference type="InterPro" id="IPR020894">
    <property type="entry name" value="Cadherin_CS"/>
</dbReference>
<protein>
    <recommendedName>
        <fullName evidence="12">Cadherin domain-containing protein</fullName>
    </recommendedName>
</protein>
<sequence length="1723" mass="188323">MQPWPGAAILLLAINSIECAINRAPQFLPGGDMTRFSLPEDTQVGAPVYRLQGADPEGAPVHYSISGHHFEVDRISGIVSLVKPLDRESLEILEVIISITDESVGGAEPNTVSLRREIPVLDVNDNSPEFLGRPYSLVLVENTKTDTIVYSNITIVDADAAHNAEISLNCISGGCETFAVSVDKIGEGNYRGNLILKKPLDYELMSSYSLTIEASDLSPKKPLSATANIAISIRDVQDQPPVFLNAPYSATLQENSSPVMLQIKAKDGDLGEARPVVLSLEEDTLNYFKLVKNTLVTSHVPIDRENPLILQNGGIYTFKVLINNELPGDFSYERITIVITDVDDQIPQFNMPVFNINVSEDTSIGTPLPGLNMVVTDNDLGDNSHYALDLKSNDRRALDWFLVEPAEAYGRTPVVVRLKDNTGFDYDAGLRHIKFTVVAYGEKLEVSSSDVIVSIIDANDNSPIFEQASYSFIIPENLPPGSSIANITATDIDSGQLGEITYSLRGFGINKFGTNPQNGNLYLTNRVDYEKQKSYSLSLEAKDGGGRVTTVSLLVSLTDVNDNPPVWEMTQYQRTVREGATNFQPQFFIRALDADRDGETKMRYKILTSNSDVLSVDEHTGEVKITTPVSSSHTSRGQYELVVRAFDDGTPPLHADVPVFVRVGIPGNQRPVFRDVPYNTTIPETAKSGDMVLKVRATDPDGPDTSVHYRIANGADNFHIDENTGLITVSSAAILDPDVTLTNRYAVTVLAVDNGLPVRETAQTTVTVNIVDVNNKAPYFLPNANYVRHISEKSDIGKTVVTVKAIDSDLGAQIKYSIIDVRAVHKTGVPLIDGGLYDFKKAFVIDETSGDIKVNSHLSHQSAAVIILTVEAKDVNATINVEQQVAKVEVTLYIQAYDEQNPKFTVGGWSVIEPVVNVSLQEERPIGSTALSLTAFDPTNNLPISRFSLIPPTPSSISLDNKGKVSIMQRIDYETLKEKNIMFSVEAMSNDGHRSSIAHVILNIEDINDHTPEFKKSVYHGQIFESAVQGTPVLTVEATDGDMANTSAGYGDVMYSLSGESMALFTVNSITGEIVVSESGSIDREKQAVLRLTAIASDTPLGGANQRKATVPIIIEVLDVNDNKPLFSAAEFSAVVLENVPKGTPVVNVTATDLDKGLGGSIEYEIVHQSDAAGSLFEMNNKTGEIKTKVALTGKGRTDPYIITIRAQDLGEPSLFSDVPLRIYIGDVVTNDGVPTFIHPTLDEMAYISENSSIGSPVFRVIASDPDNPNSLEGQVRFSFLQDGADSLAFNIDPVTGLITTKENLDREVKSNYTLLLVAQDSGLVPQHATRQLRVTVTDIDDNKPLFKRSQDEAPEEFEIEEELPVGSTVGVIRAVDADVGENAKIGYLITYGNEDGLFGIKRLENNSALINITGRIDRESNGEHLITVKCFKFSATPQSLRKMYNKQDFSEKQIRIKVRDIDDNMPVFLKNNITIGVRINVPHDTLLYTLSAVDEDVDAAPITYSIESIKFERSIGLHNLPTANATTLASAFFLDNNTGELRTATNMAEYYDGHFTIKVSASNREGDGKAFTEIQVIVFVVRDRGLMKFIFTQPPGEVRAGLHNFKGDIEKALALPISLNIYDTTFLSKSDGSLDFSATSSCFQLVGAHTFDLKEMEQLLLPGTNPEIDDIYHKYNVQSVQRCAPLLIKAEVTWVQLCVLAIACFIGIASLISGCVLCCSYN</sequence>
<dbReference type="EnsemblMetazoa" id="RPRC013326-RA">
    <property type="protein sequence ID" value="RPRC013326-PA"/>
    <property type="gene ID" value="RPRC013326"/>
</dbReference>
<evidence type="ECO:0000313" key="14">
    <source>
        <dbReference type="Proteomes" id="UP000015103"/>
    </source>
</evidence>
<accession>T1IAK5</accession>
<dbReference type="GO" id="GO:0048589">
    <property type="term" value="P:developmental growth"/>
    <property type="evidence" value="ECO:0007669"/>
    <property type="project" value="UniProtKB-ARBA"/>
</dbReference>
<evidence type="ECO:0000256" key="6">
    <source>
        <dbReference type="ARBA" id="ARBA00022837"/>
    </source>
</evidence>
<dbReference type="FunFam" id="2.60.40.60:FF:000020">
    <property type="entry name" value="Dachsous cadherin-related 1b"/>
    <property type="match status" value="1"/>
</dbReference>
<dbReference type="Gene3D" id="2.60.40.60">
    <property type="entry name" value="Cadherins"/>
    <property type="match status" value="14"/>
</dbReference>
<dbReference type="InterPro" id="IPR015919">
    <property type="entry name" value="Cadherin-like_sf"/>
</dbReference>
<evidence type="ECO:0000256" key="8">
    <source>
        <dbReference type="ARBA" id="ARBA00022989"/>
    </source>
</evidence>
<dbReference type="eggNOG" id="KOG3594">
    <property type="taxonomic scope" value="Eukaryota"/>
</dbReference>
<keyword evidence="6" id="KW-0106">Calcium</keyword>
<feature type="domain" description="Cadherin" evidence="12">
    <location>
        <begin position="568"/>
        <end position="673"/>
    </location>
</feature>
<dbReference type="FunCoup" id="T1IAK5">
    <property type="interactions" value="2"/>
</dbReference>
<evidence type="ECO:0000256" key="5">
    <source>
        <dbReference type="ARBA" id="ARBA00022737"/>
    </source>
</evidence>
<dbReference type="PRINTS" id="PR00205">
    <property type="entry name" value="CADHERIN"/>
</dbReference>
<evidence type="ECO:0000256" key="3">
    <source>
        <dbReference type="ARBA" id="ARBA00022692"/>
    </source>
</evidence>
<evidence type="ECO:0000256" key="7">
    <source>
        <dbReference type="ARBA" id="ARBA00022889"/>
    </source>
</evidence>
<name>T1IAK5_RHOPR</name>
<dbReference type="PANTHER" id="PTHR24026:SF133">
    <property type="entry name" value="CADHERIN-RELATED FAMILY MEMBER 2"/>
    <property type="match status" value="1"/>
</dbReference>
<dbReference type="EMBL" id="ACPB03005336">
    <property type="status" value="NOT_ANNOTATED_CDS"/>
    <property type="molecule type" value="Genomic_DNA"/>
</dbReference>
<feature type="domain" description="Cadherin" evidence="12">
    <location>
        <begin position="36"/>
        <end position="130"/>
    </location>
</feature>
<dbReference type="PROSITE" id="PS00232">
    <property type="entry name" value="CADHERIN_1"/>
    <property type="match status" value="4"/>
</dbReference>
<dbReference type="SMART" id="SM00112">
    <property type="entry name" value="CA"/>
    <property type="match status" value="14"/>
</dbReference>
<evidence type="ECO:0000313" key="13">
    <source>
        <dbReference type="EnsemblMetazoa" id="RPRC013326-PA"/>
    </source>
</evidence>
<keyword evidence="2" id="KW-0245">EGF-like domain</keyword>
<evidence type="ECO:0000256" key="1">
    <source>
        <dbReference type="ARBA" id="ARBA00004251"/>
    </source>
</evidence>
<comment type="subcellular location">
    <subcellularLocation>
        <location evidence="1">Cell membrane</location>
        <topology evidence="1">Single-pass type I membrane protein</topology>
    </subcellularLocation>
</comment>
<evidence type="ECO:0000256" key="4">
    <source>
        <dbReference type="ARBA" id="ARBA00022729"/>
    </source>
</evidence>
<dbReference type="Proteomes" id="UP000015103">
    <property type="component" value="Unassembled WGS sequence"/>
</dbReference>
<dbReference type="PROSITE" id="PS50268">
    <property type="entry name" value="CADHERIN_2"/>
    <property type="match status" value="13"/>
</dbReference>
<feature type="domain" description="Cadherin" evidence="12">
    <location>
        <begin position="1248"/>
        <end position="1347"/>
    </location>
</feature>
<dbReference type="GO" id="GO:0001736">
    <property type="term" value="P:establishment of planar polarity"/>
    <property type="evidence" value="ECO:0007669"/>
    <property type="project" value="UniProtKB-ARBA"/>
</dbReference>
<dbReference type="FunFam" id="2.60.40.60:FF:000039">
    <property type="entry name" value="FAT atypical cadherin 3"/>
    <property type="match status" value="1"/>
</dbReference>
<dbReference type="CDD" id="cd11304">
    <property type="entry name" value="Cadherin_repeat"/>
    <property type="match status" value="13"/>
</dbReference>
<evidence type="ECO:0000256" key="10">
    <source>
        <dbReference type="ARBA" id="ARBA00023157"/>
    </source>
</evidence>
<feature type="domain" description="Cadherin" evidence="12">
    <location>
        <begin position="244"/>
        <end position="349"/>
    </location>
</feature>
<dbReference type="FunFam" id="2.60.40.60:FF:000118">
    <property type="entry name" value="protocadherin Fat 4"/>
    <property type="match status" value="1"/>
</dbReference>
<feature type="domain" description="Cadherin" evidence="12">
    <location>
        <begin position="466"/>
        <end position="567"/>
    </location>
</feature>
<dbReference type="GO" id="GO:0048731">
    <property type="term" value="P:system development"/>
    <property type="evidence" value="ECO:0007669"/>
    <property type="project" value="UniProtKB-ARBA"/>
</dbReference>
<proteinExistence type="predicted"/>
<organism evidence="13 14">
    <name type="scientific">Rhodnius prolixus</name>
    <name type="common">Triatomid bug</name>
    <dbReference type="NCBI Taxonomy" id="13249"/>
    <lineage>
        <taxon>Eukaryota</taxon>
        <taxon>Metazoa</taxon>
        <taxon>Ecdysozoa</taxon>
        <taxon>Arthropoda</taxon>
        <taxon>Hexapoda</taxon>
        <taxon>Insecta</taxon>
        <taxon>Pterygota</taxon>
        <taxon>Neoptera</taxon>
        <taxon>Paraneoptera</taxon>
        <taxon>Hemiptera</taxon>
        <taxon>Heteroptera</taxon>
        <taxon>Panheteroptera</taxon>
        <taxon>Cimicomorpha</taxon>
        <taxon>Reduviidae</taxon>
        <taxon>Triatominae</taxon>
        <taxon>Rhodnius</taxon>
    </lineage>
</organism>
<feature type="domain" description="Cadherin" evidence="12">
    <location>
        <begin position="1015"/>
        <end position="1127"/>
    </location>
</feature>
<dbReference type="STRING" id="13249.T1IAK5"/>
<dbReference type="GO" id="GO:0007156">
    <property type="term" value="P:homophilic cell adhesion via plasma membrane adhesion molecules"/>
    <property type="evidence" value="ECO:0007669"/>
    <property type="project" value="InterPro"/>
</dbReference>
<dbReference type="GO" id="GO:0005886">
    <property type="term" value="C:plasma membrane"/>
    <property type="evidence" value="ECO:0007669"/>
    <property type="project" value="UniProtKB-SubCell"/>
</dbReference>
<dbReference type="FunFam" id="2.60.40.60:FF:000021">
    <property type="entry name" value="FAT atypical cadherin 1"/>
    <property type="match status" value="1"/>
</dbReference>
<feature type="domain" description="Cadherin" evidence="12">
    <location>
        <begin position="912"/>
        <end position="1014"/>
    </location>
</feature>
<keyword evidence="5" id="KW-0677">Repeat</keyword>
<dbReference type="InterPro" id="IPR002126">
    <property type="entry name" value="Cadherin-like_dom"/>
</dbReference>
<keyword evidence="14" id="KW-1185">Reference proteome</keyword>
<keyword evidence="7" id="KW-0130">Cell adhesion</keyword>
<keyword evidence="11" id="KW-0325">Glycoprotein</keyword>
<evidence type="ECO:0000259" key="12">
    <source>
        <dbReference type="PROSITE" id="PS50268"/>
    </source>
</evidence>
<dbReference type="GO" id="GO:0048513">
    <property type="term" value="P:animal organ development"/>
    <property type="evidence" value="ECO:0007669"/>
    <property type="project" value="UniProtKB-ARBA"/>
</dbReference>
<dbReference type="GO" id="GO:0005509">
    <property type="term" value="F:calcium ion binding"/>
    <property type="evidence" value="ECO:0007669"/>
    <property type="project" value="UniProtKB-UniRule"/>
</dbReference>
<dbReference type="GO" id="GO:0030154">
    <property type="term" value="P:cell differentiation"/>
    <property type="evidence" value="ECO:0007669"/>
    <property type="project" value="UniProtKB-ARBA"/>
</dbReference>
<evidence type="ECO:0000256" key="11">
    <source>
        <dbReference type="ARBA" id="ARBA00023180"/>
    </source>
</evidence>
<dbReference type="OMA" id="YNRQDPS"/>
<feature type="domain" description="Cadherin" evidence="12">
    <location>
        <begin position="1128"/>
        <end position="1237"/>
    </location>
</feature>
<dbReference type="GO" id="GO:0007163">
    <property type="term" value="P:establishment or maintenance of cell polarity"/>
    <property type="evidence" value="ECO:0007669"/>
    <property type="project" value="UniProtKB-ARBA"/>
</dbReference>
<dbReference type="Pfam" id="PF00028">
    <property type="entry name" value="Cadherin"/>
    <property type="match status" value="10"/>
</dbReference>
<keyword evidence="9" id="KW-0472">Membrane</keyword>
<feature type="domain" description="Cadherin" evidence="12">
    <location>
        <begin position="782"/>
        <end position="904"/>
    </location>
</feature>
<feature type="domain" description="Cadherin" evidence="12">
    <location>
        <begin position="131"/>
        <end position="243"/>
    </location>
</feature>
<reference evidence="13" key="1">
    <citation type="submission" date="2015-05" db="UniProtKB">
        <authorList>
            <consortium name="EnsemblMetazoa"/>
        </authorList>
    </citation>
    <scope>IDENTIFICATION</scope>
</reference>
<feature type="domain" description="Cadherin" evidence="12">
    <location>
        <begin position="1352"/>
        <end position="1469"/>
    </location>
</feature>
<dbReference type="VEuPathDB" id="VectorBase:RPRC013326"/>
<keyword evidence="3" id="KW-0812">Transmembrane</keyword>
<evidence type="ECO:0000256" key="2">
    <source>
        <dbReference type="ARBA" id="ARBA00022536"/>
    </source>
</evidence>
<evidence type="ECO:0000256" key="9">
    <source>
        <dbReference type="ARBA" id="ARBA00023136"/>
    </source>
</evidence>
<dbReference type="HOGENOM" id="CLU_001354_0_0_1"/>
<keyword evidence="8" id="KW-1133">Transmembrane helix</keyword>
<feature type="domain" description="Cadherin" evidence="12">
    <location>
        <begin position="674"/>
        <end position="780"/>
    </location>
</feature>
<keyword evidence="4" id="KW-0732">Signal</keyword>
<keyword evidence="10" id="KW-1015">Disulfide bond</keyword>
<dbReference type="PANTHER" id="PTHR24026">
    <property type="entry name" value="FAT ATYPICAL CADHERIN-RELATED"/>
    <property type="match status" value="1"/>
</dbReference>
<dbReference type="SUPFAM" id="SSF49313">
    <property type="entry name" value="Cadherin-like"/>
    <property type="match status" value="14"/>
</dbReference>
<feature type="domain" description="Cadherin" evidence="12">
    <location>
        <begin position="350"/>
        <end position="465"/>
    </location>
</feature>